<reference evidence="11" key="2">
    <citation type="submission" date="2015-01" db="EMBL/GenBank/DDBJ databases">
        <title>Evolutionary Origins and Diversification of the Mycorrhizal Mutualists.</title>
        <authorList>
            <consortium name="DOE Joint Genome Institute"/>
            <consortium name="Mycorrhizal Genomics Consortium"/>
            <person name="Kohler A."/>
            <person name="Kuo A."/>
            <person name="Nagy L.G."/>
            <person name="Floudas D."/>
            <person name="Copeland A."/>
            <person name="Barry K.W."/>
            <person name="Cichocki N."/>
            <person name="Veneault-Fourrey C."/>
            <person name="LaButti K."/>
            <person name="Lindquist E.A."/>
            <person name="Lipzen A."/>
            <person name="Lundell T."/>
            <person name="Morin E."/>
            <person name="Murat C."/>
            <person name="Riley R."/>
            <person name="Ohm R."/>
            <person name="Sun H."/>
            <person name="Tunlid A."/>
            <person name="Henrissat B."/>
            <person name="Grigoriev I.V."/>
            <person name="Hibbett D.S."/>
            <person name="Martin F."/>
        </authorList>
    </citation>
    <scope>NUCLEOTIDE SEQUENCE [LARGE SCALE GENOMIC DNA]</scope>
    <source>
        <strain evidence="11">F 1598</strain>
    </source>
</reference>
<evidence type="ECO:0000259" key="9">
    <source>
        <dbReference type="Pfam" id="PF16854"/>
    </source>
</evidence>
<dbReference type="InParanoid" id="A0A0C3APT3"/>
<keyword evidence="4" id="KW-0967">Endosome</keyword>
<dbReference type="FunCoup" id="A0A0C3APT3">
    <property type="interactions" value="480"/>
</dbReference>
<dbReference type="Proteomes" id="UP000054166">
    <property type="component" value="Unassembled WGS sequence"/>
</dbReference>
<evidence type="ECO:0000256" key="6">
    <source>
        <dbReference type="ARBA" id="ARBA00023136"/>
    </source>
</evidence>
<feature type="domain" description="Vps53 N-terminal" evidence="8">
    <location>
        <begin position="35"/>
        <end position="398"/>
    </location>
</feature>
<dbReference type="GO" id="GO:0010008">
    <property type="term" value="C:endosome membrane"/>
    <property type="evidence" value="ECO:0007669"/>
    <property type="project" value="UniProtKB-SubCell"/>
</dbReference>
<evidence type="ECO:0000256" key="5">
    <source>
        <dbReference type="ARBA" id="ARBA00023034"/>
    </source>
</evidence>
<dbReference type="STRING" id="765440.A0A0C3APT3"/>
<sequence length="852" mass="94818">MDNDELSPEIVLSIQRVLNLESNSHDDPLDDLSGDFIPIDILNGFFPDEASLGHIDAVQAQLAKNELELRREIDSLQEELKRDQDPGRMQLIQEMISDLLGQMSRIREKATESEAVVRNITKDIQVLDLAKKNLILSMTTLKRLQMLVNALTQLEDLIQDKKYDEIAQTLSAVKQISAAFKPYTSVQRISEVWRRIQEVQGEIRTHLDADFDKFYIPDPIHPIKPAQISAACLVADVLGPEVRTHYIGRYVSLELKEYRRIFRATDEAGGLDNVSRRFAWFRRLLTGHETEAGRVFPVEWRVDWELFAKFVEITRDDMSILLSKAGSSLTVKVLLDTLQQTTEFELSIAKKWATSVDEILKNTSATPSRTSKTISSAFEPHMGVFVDAQDKALSDMLAPHRSTKAALSKARPRPSLDTTPRTSEDTADESADAPVPVLPSSTELFYFYGQNLDQCAKLSTGKPLFDLCKVHKKWLRIYAEDVLVVTNPKRTGQPVRKSIDTRVDLKELRQACMLINTADYCQTTALELEEKVREKVDDEYKEQVTFQAERDLFVSAISSSITTLLRELESATEPSFSVMARTAWPTLNQVSGQSVYVAELAAAVEGIIDAIKPLIEQKKYLRNLFDKASSLVLTKFTNTMVKSRPLKDIGAEQLLIDLQTVKACLLKIPGDSLASSSYTRSVTKSTTRLEALLKVIVTPVDPPEGFILNYTLLIGDASFSNFQKILDLKGTPLPEQSSLLDSFLTITSTKNELESTSFLSSLDMDPTTTTQISSNLASPAGSRVSLPLADGGTSTPMGPAESLFAALGSPPISGPPTGASTSAKPDDQRREVFSDFRRFVSGFRRDTLPPPS</sequence>
<gene>
    <name evidence="10" type="ORF">PILCRDRAFT_826756</name>
</gene>
<feature type="domain" description="Vps53 C-terminal" evidence="9">
    <location>
        <begin position="652"/>
        <end position="731"/>
    </location>
</feature>
<reference evidence="10 11" key="1">
    <citation type="submission" date="2014-04" db="EMBL/GenBank/DDBJ databases">
        <authorList>
            <consortium name="DOE Joint Genome Institute"/>
            <person name="Kuo A."/>
            <person name="Tarkka M."/>
            <person name="Buscot F."/>
            <person name="Kohler A."/>
            <person name="Nagy L.G."/>
            <person name="Floudas D."/>
            <person name="Copeland A."/>
            <person name="Barry K.W."/>
            <person name="Cichocki N."/>
            <person name="Veneault-Fourrey C."/>
            <person name="LaButti K."/>
            <person name="Lindquist E.A."/>
            <person name="Lipzen A."/>
            <person name="Lundell T."/>
            <person name="Morin E."/>
            <person name="Murat C."/>
            <person name="Sun H."/>
            <person name="Tunlid A."/>
            <person name="Henrissat B."/>
            <person name="Grigoriev I.V."/>
            <person name="Hibbett D.S."/>
            <person name="Martin F."/>
            <person name="Nordberg H.P."/>
            <person name="Cantor M.N."/>
            <person name="Hua S.X."/>
        </authorList>
    </citation>
    <scope>NUCLEOTIDE SEQUENCE [LARGE SCALE GENOMIC DNA]</scope>
    <source>
        <strain evidence="10 11">F 1598</strain>
    </source>
</reference>
<dbReference type="InterPro" id="IPR007234">
    <property type="entry name" value="Vps53_N"/>
</dbReference>
<dbReference type="GO" id="GO:0005829">
    <property type="term" value="C:cytosol"/>
    <property type="evidence" value="ECO:0007669"/>
    <property type="project" value="GOC"/>
</dbReference>
<dbReference type="InterPro" id="IPR031745">
    <property type="entry name" value="Vps53_C"/>
</dbReference>
<dbReference type="PANTHER" id="PTHR12820">
    <property type="entry name" value="VACUOLAR SORTING PROTEIN 53"/>
    <property type="match status" value="1"/>
</dbReference>
<dbReference type="OrthoDB" id="10261632at2759"/>
<dbReference type="GO" id="GO:0000938">
    <property type="term" value="C:GARP complex"/>
    <property type="evidence" value="ECO:0007669"/>
    <property type="project" value="InterPro"/>
</dbReference>
<dbReference type="HOGENOM" id="CLU_007339_0_0_1"/>
<comment type="similarity">
    <text evidence="3">Belongs to the VPS53 family.</text>
</comment>
<accession>A0A0C3APT3</accession>
<feature type="region of interest" description="Disordered" evidence="7">
    <location>
        <begin position="403"/>
        <end position="436"/>
    </location>
</feature>
<dbReference type="InterPro" id="IPR038260">
    <property type="entry name" value="Vps53_C_sf"/>
</dbReference>
<evidence type="ECO:0000256" key="1">
    <source>
        <dbReference type="ARBA" id="ARBA00004150"/>
    </source>
</evidence>
<protein>
    <submittedName>
        <fullName evidence="10">Uncharacterized protein</fullName>
    </submittedName>
</protein>
<dbReference type="Pfam" id="PF16854">
    <property type="entry name" value="VPS53_C"/>
    <property type="match status" value="1"/>
</dbReference>
<evidence type="ECO:0000256" key="7">
    <source>
        <dbReference type="SAM" id="MobiDB-lite"/>
    </source>
</evidence>
<evidence type="ECO:0000259" key="8">
    <source>
        <dbReference type="Pfam" id="PF04100"/>
    </source>
</evidence>
<dbReference type="InterPro" id="IPR039766">
    <property type="entry name" value="Vps53"/>
</dbReference>
<feature type="region of interest" description="Disordered" evidence="7">
    <location>
        <begin position="770"/>
        <end position="831"/>
    </location>
</feature>
<dbReference type="EMBL" id="KN833040">
    <property type="protein sequence ID" value="KIM75928.1"/>
    <property type="molecule type" value="Genomic_DNA"/>
</dbReference>
<name>A0A0C3APT3_PILCF</name>
<keyword evidence="11" id="KW-1185">Reference proteome</keyword>
<keyword evidence="5" id="KW-0333">Golgi apparatus</keyword>
<evidence type="ECO:0000256" key="3">
    <source>
        <dbReference type="ARBA" id="ARBA00008628"/>
    </source>
</evidence>
<evidence type="ECO:0000313" key="10">
    <source>
        <dbReference type="EMBL" id="KIM75928.1"/>
    </source>
</evidence>
<comment type="subcellular location">
    <subcellularLocation>
        <location evidence="2">Endosome membrane</location>
        <topology evidence="2">Peripheral membrane protein</topology>
    </subcellularLocation>
    <subcellularLocation>
        <location evidence="1">Golgi apparatus</location>
        <location evidence="1">trans-Golgi network membrane</location>
        <topology evidence="1">Peripheral membrane protein</topology>
    </subcellularLocation>
</comment>
<organism evidence="10 11">
    <name type="scientific">Piloderma croceum (strain F 1598)</name>
    <dbReference type="NCBI Taxonomy" id="765440"/>
    <lineage>
        <taxon>Eukaryota</taxon>
        <taxon>Fungi</taxon>
        <taxon>Dikarya</taxon>
        <taxon>Basidiomycota</taxon>
        <taxon>Agaricomycotina</taxon>
        <taxon>Agaricomycetes</taxon>
        <taxon>Agaricomycetidae</taxon>
        <taxon>Atheliales</taxon>
        <taxon>Atheliaceae</taxon>
        <taxon>Piloderma</taxon>
    </lineage>
</organism>
<proteinExistence type="inferred from homology"/>
<evidence type="ECO:0000256" key="4">
    <source>
        <dbReference type="ARBA" id="ARBA00022753"/>
    </source>
</evidence>
<dbReference type="GO" id="GO:0042147">
    <property type="term" value="P:retrograde transport, endosome to Golgi"/>
    <property type="evidence" value="ECO:0007669"/>
    <property type="project" value="InterPro"/>
</dbReference>
<dbReference type="PANTHER" id="PTHR12820:SF0">
    <property type="entry name" value="VACUOLAR PROTEIN SORTING-ASSOCIATED PROTEIN 53 HOMOLOG"/>
    <property type="match status" value="1"/>
</dbReference>
<evidence type="ECO:0000256" key="2">
    <source>
        <dbReference type="ARBA" id="ARBA00004481"/>
    </source>
</evidence>
<evidence type="ECO:0000313" key="11">
    <source>
        <dbReference type="Proteomes" id="UP000054166"/>
    </source>
</evidence>
<keyword evidence="6" id="KW-0472">Membrane</keyword>
<dbReference type="Gene3D" id="1.10.357.110">
    <property type="entry name" value="Vacuolar protein sorting-associated protein 53, C-terminus"/>
    <property type="match status" value="1"/>
</dbReference>
<dbReference type="AlphaFoldDB" id="A0A0C3APT3"/>
<dbReference type="Pfam" id="PF04100">
    <property type="entry name" value="Vps53_N"/>
    <property type="match status" value="1"/>
</dbReference>